<keyword evidence="7" id="KW-0862">Zinc</keyword>
<name>A0ABM1EXB1_PRICU</name>
<evidence type="ECO:0000259" key="14">
    <source>
        <dbReference type="PROSITE" id="PS50157"/>
    </source>
</evidence>
<accession>A0ABM1EXB1</accession>
<protein>
    <submittedName>
        <fullName evidence="16">Zinc finger protein DZIP1L-like</fullName>
    </submittedName>
</protein>
<dbReference type="Pfam" id="PF13815">
    <property type="entry name" value="Dzip-like_N"/>
    <property type="match status" value="1"/>
</dbReference>
<feature type="compositionally biased region" description="Basic and acidic residues" evidence="13">
    <location>
        <begin position="137"/>
        <end position="149"/>
    </location>
</feature>
<evidence type="ECO:0000256" key="2">
    <source>
        <dbReference type="ARBA" id="ARBA00004120"/>
    </source>
</evidence>
<evidence type="ECO:0000256" key="1">
    <source>
        <dbReference type="ARBA" id="ARBA00004114"/>
    </source>
</evidence>
<keyword evidence="15" id="KW-1185">Reference proteome</keyword>
<feature type="coiled-coil region" evidence="12">
    <location>
        <begin position="273"/>
        <end position="307"/>
    </location>
</feature>
<evidence type="ECO:0000313" key="15">
    <source>
        <dbReference type="Proteomes" id="UP000695022"/>
    </source>
</evidence>
<feature type="coiled-coil region" evidence="12">
    <location>
        <begin position="211"/>
        <end position="238"/>
    </location>
</feature>
<proteinExistence type="inferred from homology"/>
<dbReference type="PROSITE" id="PS50157">
    <property type="entry name" value="ZINC_FINGER_C2H2_2"/>
    <property type="match status" value="1"/>
</dbReference>
<evidence type="ECO:0000256" key="4">
    <source>
        <dbReference type="ARBA" id="ARBA00022490"/>
    </source>
</evidence>
<evidence type="ECO:0000256" key="3">
    <source>
        <dbReference type="ARBA" id="ARBA00009131"/>
    </source>
</evidence>
<dbReference type="RefSeq" id="XP_014676832.1">
    <property type="nucleotide sequence ID" value="XM_014821346.1"/>
</dbReference>
<dbReference type="InterPro" id="IPR032714">
    <property type="entry name" value="DZIP1_N"/>
</dbReference>
<feature type="compositionally biased region" description="Polar residues" evidence="13">
    <location>
        <begin position="787"/>
        <end position="806"/>
    </location>
</feature>
<dbReference type="InterPro" id="IPR058883">
    <property type="entry name" value="DZIP1_dom"/>
</dbReference>
<dbReference type="PANTHER" id="PTHR21502:SF3">
    <property type="entry name" value="CILIUM ASSEMBLY PROTEIN DZIP1L"/>
    <property type="match status" value="1"/>
</dbReference>
<organism evidence="15 16">
    <name type="scientific">Priapulus caudatus</name>
    <name type="common">Priapulid worm</name>
    <dbReference type="NCBI Taxonomy" id="37621"/>
    <lineage>
        <taxon>Eukaryota</taxon>
        <taxon>Metazoa</taxon>
        <taxon>Ecdysozoa</taxon>
        <taxon>Scalidophora</taxon>
        <taxon>Priapulida</taxon>
        <taxon>Priapulimorpha</taxon>
        <taxon>Priapulimorphida</taxon>
        <taxon>Priapulidae</taxon>
        <taxon>Priapulus</taxon>
    </lineage>
</organism>
<keyword evidence="5" id="KW-0479">Metal-binding</keyword>
<evidence type="ECO:0000313" key="16">
    <source>
        <dbReference type="RefSeq" id="XP_014676832.1"/>
    </source>
</evidence>
<keyword evidence="4" id="KW-0963">Cytoplasm</keyword>
<evidence type="ECO:0000256" key="5">
    <source>
        <dbReference type="ARBA" id="ARBA00022723"/>
    </source>
</evidence>
<comment type="similarity">
    <text evidence="3">Belongs to the DZIP C2H2-type zinc-finger protein family.</text>
</comment>
<feature type="region of interest" description="Disordered" evidence="13">
    <location>
        <begin position="418"/>
        <end position="468"/>
    </location>
</feature>
<feature type="compositionally biased region" description="Acidic residues" evidence="13">
    <location>
        <begin position="444"/>
        <end position="462"/>
    </location>
</feature>
<keyword evidence="6 11" id="KW-0863">Zinc-finger</keyword>
<feature type="region of interest" description="Disordered" evidence="13">
    <location>
        <begin position="137"/>
        <end position="158"/>
    </location>
</feature>
<evidence type="ECO:0000256" key="12">
    <source>
        <dbReference type="SAM" id="Coils"/>
    </source>
</evidence>
<evidence type="ECO:0000256" key="6">
    <source>
        <dbReference type="ARBA" id="ARBA00022771"/>
    </source>
</evidence>
<dbReference type="Proteomes" id="UP000695022">
    <property type="component" value="Unplaced"/>
</dbReference>
<feature type="region of interest" description="Disordered" evidence="13">
    <location>
        <begin position="554"/>
        <end position="841"/>
    </location>
</feature>
<feature type="compositionally biased region" description="Acidic residues" evidence="13">
    <location>
        <begin position="829"/>
        <end position="841"/>
    </location>
</feature>
<dbReference type="PROSITE" id="PS00028">
    <property type="entry name" value="ZINC_FINGER_C2H2_1"/>
    <property type="match status" value="1"/>
</dbReference>
<evidence type="ECO:0000256" key="8">
    <source>
        <dbReference type="ARBA" id="ARBA00023054"/>
    </source>
</evidence>
<dbReference type="InterPro" id="IPR051241">
    <property type="entry name" value="DZIP_RILPL"/>
</dbReference>
<gene>
    <name evidence="16" type="primary">LOC106816726</name>
</gene>
<dbReference type="InterPro" id="IPR013087">
    <property type="entry name" value="Znf_C2H2_type"/>
</dbReference>
<keyword evidence="9" id="KW-0206">Cytoskeleton</keyword>
<evidence type="ECO:0000256" key="13">
    <source>
        <dbReference type="SAM" id="MobiDB-lite"/>
    </source>
</evidence>
<dbReference type="GeneID" id="106816726"/>
<feature type="domain" description="C2H2-type" evidence="14">
    <location>
        <begin position="175"/>
        <end position="200"/>
    </location>
</feature>
<evidence type="ECO:0000256" key="11">
    <source>
        <dbReference type="PROSITE-ProRule" id="PRU00042"/>
    </source>
</evidence>
<keyword evidence="10" id="KW-0966">Cell projection</keyword>
<evidence type="ECO:0000256" key="7">
    <source>
        <dbReference type="ARBA" id="ARBA00022833"/>
    </source>
</evidence>
<reference evidence="16" key="1">
    <citation type="submission" date="2025-08" db="UniProtKB">
        <authorList>
            <consortium name="RefSeq"/>
        </authorList>
    </citation>
    <scope>IDENTIFICATION</scope>
</reference>
<dbReference type="PANTHER" id="PTHR21502">
    <property type="entry name" value="ZINC FINGER PROTEIN DZIP1"/>
    <property type="match status" value="1"/>
</dbReference>
<evidence type="ECO:0000256" key="10">
    <source>
        <dbReference type="ARBA" id="ARBA00023273"/>
    </source>
</evidence>
<dbReference type="Pfam" id="PF25977">
    <property type="entry name" value="DZIP1"/>
    <property type="match status" value="1"/>
</dbReference>
<sequence length="841" mass="93814">MEALEMVWGQPSLFGAFGNQQGINGYGPSISGTGFMFRKRTERLDWRLLASVDIDRIAREVDLTALQDNISNITFCNIERELDFSDVDSNFVKVYKLAQFTIEYLLHSQDYLHNCIEPLQEKIHKHSEQLAEATKQLEKQSEEMKALKKENRRKKKLLAEQQQQMVTNPSIDMAHKCAFCDKAFIAASYVQSHILRRHSNMLGVGSNAPGNKTLEADLKMMKERLEAAEQLLEKERCSVITLAEKEEAARLRSEETSKHEMREWKAAQDESHHREVEQVKDMLLREIKEMHEKYSASQEALAEFRARMAGQQSHLGELRDTEEESQQKHHAEIAALTTQLHAEVRAVQADMERQLVSQEKNYRAALKQMRRQHDAERAKLGDLLAEQQRTLSEEQGQRSSHYDEQRRELLRQTRQQEALIRQQQRALDDIRSRPAPPQPQPQPEESEESSAASEEEEEEEVDDSLRTNEYGMLRSGRMIAALRKQPGLLTGVRAEMLGILNASLEDRGVRYGAVGIGDSLCAQRLAELKLEGQRLARKHDGFFAVREQFARRSDAAAKRRRRARADKAPAPVVRKCASPNARAVSGSPGERRPANGSLKPARLTSGTPKKNALSLVSNATAPTNFSNRWSKSDSDDNEEEEQQQQQQSERPRGIAAVEASADSPSGWDDSASELEEATSSGVQDTRLAKHGRSPVAVARMGSSGVVAELTKSIERQLKGKSPGGKPKVPPRSPRAVQPDSDTDFSLSSAAEEEEDPRGNPRPKPRSVRMAAPAAPPAVKPRRSSSAEPESTYGTSVWGSSRGSAVTLNAPGGGERQPTNHRVSTSWDSDGGDLDIEDLGVA</sequence>
<feature type="compositionally biased region" description="Polar residues" evidence="13">
    <location>
        <begin position="604"/>
        <end position="629"/>
    </location>
</feature>
<evidence type="ECO:0000256" key="9">
    <source>
        <dbReference type="ARBA" id="ARBA00023212"/>
    </source>
</evidence>
<keyword evidence="8 12" id="KW-0175">Coiled coil</keyword>
<comment type="subcellular location">
    <subcellularLocation>
        <location evidence="2">Cytoplasm</location>
        <location evidence="2">Cytoskeleton</location>
        <location evidence="2">Cilium basal body</location>
    </subcellularLocation>
    <subcellularLocation>
        <location evidence="1">Cytoplasm</location>
        <location evidence="1">Cytoskeleton</location>
        <location evidence="1">Microtubule organizing center</location>
        <location evidence="1">Centrosome</location>
        <location evidence="1">Centriole</location>
    </subcellularLocation>
</comment>